<dbReference type="Proteomes" id="UP001500827">
    <property type="component" value="Unassembled WGS sequence"/>
</dbReference>
<feature type="transmembrane region" description="Helical" evidence="7">
    <location>
        <begin position="12"/>
        <end position="34"/>
    </location>
</feature>
<accession>A0ABP7L1X7</accession>
<evidence type="ECO:0000256" key="4">
    <source>
        <dbReference type="ARBA" id="ARBA00022692"/>
    </source>
</evidence>
<evidence type="ECO:0000313" key="9">
    <source>
        <dbReference type="Proteomes" id="UP001500827"/>
    </source>
</evidence>
<keyword evidence="6 7" id="KW-0472">Membrane</keyword>
<organism evidence="8 9">
    <name type="scientific">Sphingomonas limnosediminicola</name>
    <dbReference type="NCBI Taxonomy" id="940133"/>
    <lineage>
        <taxon>Bacteria</taxon>
        <taxon>Pseudomonadati</taxon>
        <taxon>Pseudomonadota</taxon>
        <taxon>Alphaproteobacteria</taxon>
        <taxon>Sphingomonadales</taxon>
        <taxon>Sphingomonadaceae</taxon>
        <taxon>Sphingomonas</taxon>
    </lineage>
</organism>
<keyword evidence="9" id="KW-1185">Reference proteome</keyword>
<comment type="similarity">
    <text evidence="2">Belongs to the DoxX family.</text>
</comment>
<name>A0ABP7L1X7_9SPHN</name>
<feature type="transmembrane region" description="Helical" evidence="7">
    <location>
        <begin position="46"/>
        <end position="66"/>
    </location>
</feature>
<reference evidence="9" key="1">
    <citation type="journal article" date="2019" name="Int. J. Syst. Evol. Microbiol.">
        <title>The Global Catalogue of Microorganisms (GCM) 10K type strain sequencing project: providing services to taxonomists for standard genome sequencing and annotation.</title>
        <authorList>
            <consortium name="The Broad Institute Genomics Platform"/>
            <consortium name="The Broad Institute Genome Sequencing Center for Infectious Disease"/>
            <person name="Wu L."/>
            <person name="Ma J."/>
        </authorList>
    </citation>
    <scope>NUCLEOTIDE SEQUENCE [LARGE SCALE GENOMIC DNA]</scope>
    <source>
        <strain evidence="9">JCM 17543</strain>
    </source>
</reference>
<protein>
    <submittedName>
        <fullName evidence="8">DoxX family protein</fullName>
    </submittedName>
</protein>
<evidence type="ECO:0000256" key="7">
    <source>
        <dbReference type="SAM" id="Phobius"/>
    </source>
</evidence>
<comment type="subcellular location">
    <subcellularLocation>
        <location evidence="1">Cell membrane</location>
        <topology evidence="1">Multi-pass membrane protein</topology>
    </subcellularLocation>
</comment>
<dbReference type="EMBL" id="BAABBM010000001">
    <property type="protein sequence ID" value="GAA3893481.1"/>
    <property type="molecule type" value="Genomic_DNA"/>
</dbReference>
<dbReference type="Pfam" id="PF07681">
    <property type="entry name" value="DoxX"/>
    <property type="match status" value="1"/>
</dbReference>
<comment type="caution">
    <text evidence="8">The sequence shown here is derived from an EMBL/GenBank/DDBJ whole genome shotgun (WGS) entry which is preliminary data.</text>
</comment>
<dbReference type="InterPro" id="IPR032808">
    <property type="entry name" value="DoxX"/>
</dbReference>
<evidence type="ECO:0000256" key="2">
    <source>
        <dbReference type="ARBA" id="ARBA00006679"/>
    </source>
</evidence>
<keyword evidence="3" id="KW-1003">Cell membrane</keyword>
<gene>
    <name evidence="8" type="ORF">GCM10022276_10850</name>
</gene>
<evidence type="ECO:0000256" key="6">
    <source>
        <dbReference type="ARBA" id="ARBA00023136"/>
    </source>
</evidence>
<keyword evidence="5 7" id="KW-1133">Transmembrane helix</keyword>
<evidence type="ECO:0000256" key="5">
    <source>
        <dbReference type="ARBA" id="ARBA00022989"/>
    </source>
</evidence>
<feature type="transmembrane region" description="Helical" evidence="7">
    <location>
        <begin position="103"/>
        <end position="122"/>
    </location>
</feature>
<dbReference type="PANTHER" id="PTHR33452:SF4">
    <property type="entry name" value="BLL4328 PROTEIN"/>
    <property type="match status" value="1"/>
</dbReference>
<sequence>MELNWLSRWQPQLLALLRIVAGLLFIEHATVKFFAFPIPFQIPGPLPTILVAAGVIELLAGILITVGLLTRLSAFIASGEMAIGYFMMHFSKGFWPVANQGEAAILFCFIFLYLAAAGPGAWSVDGARTRNAPIR</sequence>
<dbReference type="RefSeq" id="WP_344698667.1">
    <property type="nucleotide sequence ID" value="NZ_BAABBM010000001.1"/>
</dbReference>
<keyword evidence="4 7" id="KW-0812">Transmembrane</keyword>
<dbReference type="InterPro" id="IPR051907">
    <property type="entry name" value="DoxX-like_oxidoreductase"/>
</dbReference>
<evidence type="ECO:0000313" key="8">
    <source>
        <dbReference type="EMBL" id="GAA3893481.1"/>
    </source>
</evidence>
<dbReference type="PANTHER" id="PTHR33452">
    <property type="entry name" value="OXIDOREDUCTASE CATD-RELATED"/>
    <property type="match status" value="1"/>
</dbReference>
<evidence type="ECO:0000256" key="1">
    <source>
        <dbReference type="ARBA" id="ARBA00004651"/>
    </source>
</evidence>
<evidence type="ECO:0000256" key="3">
    <source>
        <dbReference type="ARBA" id="ARBA00022475"/>
    </source>
</evidence>
<proteinExistence type="inferred from homology"/>
<feature type="transmembrane region" description="Helical" evidence="7">
    <location>
        <begin position="72"/>
        <end position="91"/>
    </location>
</feature>